<feature type="domain" description="Glycosyl hydrolase family 63 N-terminal" evidence="4">
    <location>
        <begin position="43"/>
        <end position="133"/>
    </location>
</feature>
<dbReference type="EMBL" id="CAHIKZ030002726">
    <property type="protein sequence ID" value="CAE1291334.1"/>
    <property type="molecule type" value="Genomic_DNA"/>
</dbReference>
<proteinExistence type="inferred from homology"/>
<dbReference type="Gene3D" id="2.70.98.110">
    <property type="entry name" value="Glycosyl hydrolase family 63, N-terminal domain"/>
    <property type="match status" value="1"/>
</dbReference>
<evidence type="ECO:0000313" key="6">
    <source>
        <dbReference type="Proteomes" id="UP000597762"/>
    </source>
</evidence>
<organism evidence="5 6">
    <name type="scientific">Acanthosepion pharaonis</name>
    <name type="common">Pharaoh cuttlefish</name>
    <name type="synonym">Sepia pharaonis</name>
    <dbReference type="NCBI Taxonomy" id="158019"/>
    <lineage>
        <taxon>Eukaryota</taxon>
        <taxon>Metazoa</taxon>
        <taxon>Spiralia</taxon>
        <taxon>Lophotrochozoa</taxon>
        <taxon>Mollusca</taxon>
        <taxon>Cephalopoda</taxon>
        <taxon>Coleoidea</taxon>
        <taxon>Decapodiformes</taxon>
        <taxon>Sepiida</taxon>
        <taxon>Sepiina</taxon>
        <taxon>Sepiidae</taxon>
        <taxon>Acanthosepion</taxon>
    </lineage>
</organism>
<evidence type="ECO:0000256" key="1">
    <source>
        <dbReference type="ARBA" id="ARBA00022801"/>
    </source>
</evidence>
<reference evidence="5" key="1">
    <citation type="submission" date="2021-01" db="EMBL/GenBank/DDBJ databases">
        <authorList>
            <person name="Li R."/>
            <person name="Bekaert M."/>
        </authorList>
    </citation>
    <scope>NUCLEOTIDE SEQUENCE</scope>
    <source>
        <strain evidence="5">Farmed</strain>
    </source>
</reference>
<keyword evidence="3" id="KW-0812">Transmembrane</keyword>
<dbReference type="PANTHER" id="PTHR10412">
    <property type="entry name" value="MANNOSYL-OLIGOSACCHARIDE GLUCOSIDASE"/>
    <property type="match status" value="1"/>
</dbReference>
<dbReference type="Pfam" id="PF16923">
    <property type="entry name" value="Glyco_hydro_63N"/>
    <property type="match status" value="1"/>
</dbReference>
<keyword evidence="2 3" id="KW-0326">Glycosidase</keyword>
<keyword evidence="6" id="KW-1185">Reference proteome</keyword>
<comment type="subcellular location">
    <subcellularLocation>
        <location evidence="3">Endoplasmic reticulum membrane</location>
        <topology evidence="3">Single-pass type II membrane protein</topology>
    </subcellularLocation>
</comment>
<keyword evidence="1 3" id="KW-0378">Hydrolase</keyword>
<dbReference type="InterPro" id="IPR004888">
    <property type="entry name" value="Glycoside_hydrolase_63"/>
</dbReference>
<keyword evidence="3" id="KW-1133">Transmembrane helix</keyword>
<dbReference type="InterPro" id="IPR031631">
    <property type="entry name" value="Glyco_hydro_63N"/>
</dbReference>
<dbReference type="GO" id="GO:0005789">
    <property type="term" value="C:endoplasmic reticulum membrane"/>
    <property type="evidence" value="ECO:0007669"/>
    <property type="project" value="UniProtKB-SubCell"/>
</dbReference>
<dbReference type="Proteomes" id="UP000597762">
    <property type="component" value="Unassembled WGS sequence"/>
</dbReference>
<dbReference type="GO" id="GO:0006487">
    <property type="term" value="P:protein N-linked glycosylation"/>
    <property type="evidence" value="ECO:0007669"/>
    <property type="project" value="UniProtKB-UniRule"/>
</dbReference>
<sequence>MLLNLHIYLSITKGFCAPCFFCASIISFSGILFLSQALKQSRLKTRSPRSPVFGMMWLTEFTRQMPPRLHHWCDQGDNLQRYGWLKHDGINFGVQEIVEDQYTIRTEFVKRPGGDYGGDWTARVKLIPKTSIRPVFSIPAVVFFKKNLPSFLPFSVFFFLFTKT</sequence>
<keyword evidence="3" id="KW-0256">Endoplasmic reticulum</keyword>
<evidence type="ECO:0000256" key="2">
    <source>
        <dbReference type="ARBA" id="ARBA00023295"/>
    </source>
</evidence>
<dbReference type="OrthoDB" id="410058at2759"/>
<comment type="similarity">
    <text evidence="3">Belongs to the glycosyl hydrolase 63 family.</text>
</comment>
<dbReference type="PANTHER" id="PTHR10412:SF11">
    <property type="entry name" value="MANNOSYL-OLIGOSACCHARIDE GLUCOSIDASE"/>
    <property type="match status" value="1"/>
</dbReference>
<comment type="caution">
    <text evidence="5">The sequence shown here is derived from an EMBL/GenBank/DDBJ whole genome shotgun (WGS) entry which is preliminary data.</text>
</comment>
<dbReference type="GO" id="GO:0009311">
    <property type="term" value="P:oligosaccharide metabolic process"/>
    <property type="evidence" value="ECO:0007669"/>
    <property type="project" value="UniProtKB-UniRule"/>
</dbReference>
<keyword evidence="3" id="KW-0472">Membrane</keyword>
<comment type="function">
    <text evidence="3">Cleaves the distal alpha 1,2-linked glucose residue from the Glc(3)Man(9)GlcNAc(2) oligosaccharide precursor.</text>
</comment>
<feature type="transmembrane region" description="Helical" evidence="3">
    <location>
        <begin position="6"/>
        <end position="34"/>
    </location>
</feature>
<dbReference type="InterPro" id="IPR038518">
    <property type="entry name" value="Glyco_hydro_63N_sf"/>
</dbReference>
<evidence type="ECO:0000256" key="3">
    <source>
        <dbReference type="RuleBase" id="RU368089"/>
    </source>
</evidence>
<protein>
    <recommendedName>
        <fullName evidence="3">Mannosyl-oligosaccharide glucosidase</fullName>
        <ecNumber evidence="3">3.2.1.106</ecNumber>
    </recommendedName>
</protein>
<dbReference type="GO" id="GO:0004573">
    <property type="term" value="F:Glc3Man9GlcNAc2 oligosaccharide glucosidase activity"/>
    <property type="evidence" value="ECO:0007669"/>
    <property type="project" value="UniProtKB-UniRule"/>
</dbReference>
<accession>A0A812D903</accession>
<gene>
    <name evidence="5" type="ORF">SPHA_48716</name>
</gene>
<dbReference type="AlphaFoldDB" id="A0A812D903"/>
<comment type="catalytic activity">
    <reaction evidence="3">
        <text>N(4)-(alpha-D-Glc-(1-&gt;2)-alpha-D-Glc-(1-&gt;3)-alpha-D-Glc-(1-&gt;3)-alpha-D-Man-(1-&gt;2)-alpha-D-Man-(1-&gt;2)-alpha-D-Man-(1-&gt;3)-[alpha-D-Man-(1-&gt;2)-alpha-D-Man-(1-&gt;3)-[alpha-D-Man-(1-&gt;2)-alpha-D-Man-(1-&gt;6)]-alpha-D-Man-(1-&gt;6)]-beta-D-Man-(1-&gt;4)-beta-D-GlcNAc-(1-&gt;4)-beta-D-GlcNAc)-L-asparaginyl-[protein] + H2O = N(4)-(alpha-D-Glc-(1-&gt;3)-alpha-D-Glc-(1-&gt;3)-alpha-D-Man-(1-&gt;2)-alpha-D-Man-(1-&gt;2)-alpha-D-Man-(1-&gt;3)-[alpha-D-Man-(1-&gt;2)-alpha-D-Man-(1-&gt;3)-[alpha-D-Man-(1-&gt;2)-alpha-D-Man-(1-&gt;6)]-alpha-D-Man-(1-&gt;6)]-beta-D-Man-(1-&gt;4)-beta-D-GlcNAc-(1-&gt;4)-beta-D-GlcNAc)-L-asparaginyl-[protein] + beta-D-glucose</text>
        <dbReference type="Rhea" id="RHEA:55988"/>
        <dbReference type="Rhea" id="RHEA-COMP:12806"/>
        <dbReference type="Rhea" id="RHEA-COMP:14355"/>
        <dbReference type="ChEBI" id="CHEBI:15377"/>
        <dbReference type="ChEBI" id="CHEBI:15903"/>
        <dbReference type="ChEBI" id="CHEBI:59082"/>
        <dbReference type="ChEBI" id="CHEBI:132537"/>
        <dbReference type="EC" id="3.2.1.106"/>
    </reaction>
</comment>
<evidence type="ECO:0000313" key="5">
    <source>
        <dbReference type="EMBL" id="CAE1291334.1"/>
    </source>
</evidence>
<evidence type="ECO:0000259" key="4">
    <source>
        <dbReference type="Pfam" id="PF16923"/>
    </source>
</evidence>
<dbReference type="EC" id="3.2.1.106" evidence="3"/>
<name>A0A812D903_ACAPH</name>